<keyword evidence="4" id="KW-0238">DNA-binding</keyword>
<gene>
    <name evidence="11" type="primary">LOC111126220</name>
</gene>
<dbReference type="InterPro" id="IPR046347">
    <property type="entry name" value="bZIP_sf"/>
</dbReference>
<dbReference type="AlphaFoldDB" id="A0A8B8DHG3"/>
<dbReference type="GO" id="GO:0000981">
    <property type="term" value="F:DNA-binding transcription factor activity, RNA polymerase II-specific"/>
    <property type="evidence" value="ECO:0007669"/>
    <property type="project" value="TreeGrafter"/>
</dbReference>
<keyword evidence="3" id="KW-0805">Transcription regulation</keyword>
<comment type="subcellular location">
    <subcellularLocation>
        <location evidence="1">Membrane</location>
        <topology evidence="1">Single-pass membrane protein</topology>
    </subcellularLocation>
</comment>
<dbReference type="GO" id="GO:0000978">
    <property type="term" value="F:RNA polymerase II cis-regulatory region sequence-specific DNA binding"/>
    <property type="evidence" value="ECO:0007669"/>
    <property type="project" value="TreeGrafter"/>
</dbReference>
<dbReference type="GO" id="GO:0030968">
    <property type="term" value="P:endoplasmic reticulum unfolded protein response"/>
    <property type="evidence" value="ECO:0007669"/>
    <property type="project" value="TreeGrafter"/>
</dbReference>
<evidence type="ECO:0000256" key="7">
    <source>
        <dbReference type="SAM" id="Coils"/>
    </source>
</evidence>
<dbReference type="SMART" id="SM00338">
    <property type="entry name" value="BRLZ"/>
    <property type="match status" value="1"/>
</dbReference>
<evidence type="ECO:0000313" key="10">
    <source>
        <dbReference type="Proteomes" id="UP000694844"/>
    </source>
</evidence>
<keyword evidence="6" id="KW-0539">Nucleus</keyword>
<feature type="domain" description="BZIP" evidence="9">
    <location>
        <begin position="208"/>
        <end position="271"/>
    </location>
</feature>
<dbReference type="PROSITE" id="PS50217">
    <property type="entry name" value="BZIP"/>
    <property type="match status" value="1"/>
</dbReference>
<evidence type="ECO:0000256" key="8">
    <source>
        <dbReference type="SAM" id="MobiDB-lite"/>
    </source>
</evidence>
<evidence type="ECO:0000256" key="5">
    <source>
        <dbReference type="ARBA" id="ARBA00023163"/>
    </source>
</evidence>
<evidence type="ECO:0000313" key="11">
    <source>
        <dbReference type="RefSeq" id="XP_022326406.1"/>
    </source>
</evidence>
<evidence type="ECO:0000259" key="9">
    <source>
        <dbReference type="PROSITE" id="PS50217"/>
    </source>
</evidence>
<feature type="compositionally biased region" description="Basic and acidic residues" evidence="8">
    <location>
        <begin position="89"/>
        <end position="102"/>
    </location>
</feature>
<dbReference type="GO" id="GO:0005634">
    <property type="term" value="C:nucleus"/>
    <property type="evidence" value="ECO:0007669"/>
    <property type="project" value="TreeGrafter"/>
</dbReference>
<organism evidence="10 11">
    <name type="scientific">Crassostrea virginica</name>
    <name type="common">Eastern oyster</name>
    <dbReference type="NCBI Taxonomy" id="6565"/>
    <lineage>
        <taxon>Eukaryota</taxon>
        <taxon>Metazoa</taxon>
        <taxon>Spiralia</taxon>
        <taxon>Lophotrochozoa</taxon>
        <taxon>Mollusca</taxon>
        <taxon>Bivalvia</taxon>
        <taxon>Autobranchia</taxon>
        <taxon>Pteriomorphia</taxon>
        <taxon>Ostreida</taxon>
        <taxon>Ostreoidea</taxon>
        <taxon>Ostreidae</taxon>
        <taxon>Crassostrea</taxon>
    </lineage>
</organism>
<evidence type="ECO:0000256" key="6">
    <source>
        <dbReference type="ARBA" id="ARBA00023242"/>
    </source>
</evidence>
<keyword evidence="5" id="KW-0804">Transcription</keyword>
<dbReference type="CDD" id="cd14700">
    <property type="entry name" value="bZIP_ATF6"/>
    <property type="match status" value="1"/>
</dbReference>
<dbReference type="Gene3D" id="1.20.5.170">
    <property type="match status" value="1"/>
</dbReference>
<dbReference type="InterPro" id="IPR051882">
    <property type="entry name" value="ATF_bZIP_TF"/>
</dbReference>
<dbReference type="InterPro" id="IPR004827">
    <property type="entry name" value="bZIP"/>
</dbReference>
<evidence type="ECO:0000256" key="2">
    <source>
        <dbReference type="ARBA" id="ARBA00009050"/>
    </source>
</evidence>
<dbReference type="RefSeq" id="XP_022326406.1">
    <property type="nucleotide sequence ID" value="XM_022470698.1"/>
</dbReference>
<evidence type="ECO:0000256" key="4">
    <source>
        <dbReference type="ARBA" id="ARBA00023125"/>
    </source>
</evidence>
<keyword evidence="7" id="KW-0175">Coiled coil</keyword>
<dbReference type="PANTHER" id="PTHR46164">
    <property type="entry name" value="ATF6, ISOFORM C"/>
    <property type="match status" value="1"/>
</dbReference>
<evidence type="ECO:0000256" key="1">
    <source>
        <dbReference type="ARBA" id="ARBA00004167"/>
    </source>
</evidence>
<accession>A0A8B8DHG3</accession>
<reference evidence="11" key="1">
    <citation type="submission" date="2025-08" db="UniProtKB">
        <authorList>
            <consortium name="RefSeq"/>
        </authorList>
    </citation>
    <scope>IDENTIFICATION</scope>
    <source>
        <tissue evidence="11">Whole sample</tissue>
    </source>
</reference>
<evidence type="ECO:0000256" key="3">
    <source>
        <dbReference type="ARBA" id="ARBA00023015"/>
    </source>
</evidence>
<dbReference type="GeneID" id="111126220"/>
<keyword evidence="10" id="KW-1185">Reference proteome</keyword>
<dbReference type="PANTHER" id="PTHR46164:SF3">
    <property type="entry name" value="ATF6, ISOFORM C"/>
    <property type="match status" value="1"/>
</dbReference>
<dbReference type="Proteomes" id="UP000694844">
    <property type="component" value="Chromosome 3"/>
</dbReference>
<name>A0A8B8DHG3_CRAVI</name>
<dbReference type="KEGG" id="cvn:111126220"/>
<dbReference type="GO" id="GO:0016020">
    <property type="term" value="C:membrane"/>
    <property type="evidence" value="ECO:0007669"/>
    <property type="project" value="UniProtKB-SubCell"/>
</dbReference>
<protein>
    <submittedName>
        <fullName evidence="11">Cyclic AMP-dependent transcription factor ATF-6 alpha-like</fullName>
    </submittedName>
</protein>
<proteinExistence type="inferred from homology"/>
<dbReference type="SUPFAM" id="SSF57959">
    <property type="entry name" value="Leucine zipper domain"/>
    <property type="match status" value="1"/>
</dbReference>
<dbReference type="OrthoDB" id="644067at2759"/>
<sequence>MDLWNEEHDVFLDRTNLVDFESPFTLDDTLNLADVQSDDFTLSNIMCSSSELFPEDYFPEDSLNNEHSDSSDSGIGSALPSDGSWTQIKETKEKSHLRRQESESSDTSTPMLGIQTQNHVQMNLTPDKLQPVKIANGVLPHRQCLNISSIMDSKVKIQPKPRENFKVGTSNIVKNAHAGNEDTTQPSFQGVILNPLIHHFPFDQESKATKRQQRMIKNRESACLSRKRKKEYLSQLEKQLQECAVQNEKLKEENYQLKERIKTFEREQTNLKRTLSLSPTKKVCLMGVFMVFMLNIFSERLSILQDWKPVSESEKIQRYKGRQLLSFPETGEMDLKAILSNGNPEKFQEFLNSHHVFVGNKSESKCPTYLNHTESMKLAEQLSGWMQRFKIEKQKTSKKKRRKFKKYPRSSYFQSSLKGQIQRLSSKFIDSQYQLQLFNYNHHQEDFWQKISKRNDTFYILSFNTDYYLVPAALHNRTERPRMSLFMPALSLNDTIRHPQGKIGMIQIDCEVQKTKFIDVQKSLLPNQEWQQNISYFNHYDERR</sequence>
<feature type="coiled-coil region" evidence="7">
    <location>
        <begin position="233"/>
        <end position="274"/>
    </location>
</feature>
<comment type="similarity">
    <text evidence="2">Belongs to the bZIP family. ATF subfamily.</text>
</comment>
<feature type="region of interest" description="Disordered" evidence="8">
    <location>
        <begin position="57"/>
        <end position="112"/>
    </location>
</feature>
<dbReference type="Pfam" id="PF00170">
    <property type="entry name" value="bZIP_1"/>
    <property type="match status" value="1"/>
</dbReference>